<keyword evidence="2" id="KW-1185">Reference proteome</keyword>
<evidence type="ECO:0000313" key="1">
    <source>
        <dbReference type="EMBL" id="MDQ0274160.1"/>
    </source>
</evidence>
<dbReference type="Proteomes" id="UP001236559">
    <property type="component" value="Unassembled WGS sequence"/>
</dbReference>
<proteinExistence type="predicted"/>
<dbReference type="RefSeq" id="WP_023056403.1">
    <property type="nucleotide sequence ID" value="NZ_JAUSTN010000001.1"/>
</dbReference>
<sequence length="316" mass="35081">MKDNFIKNSISKNFMLKLFSVIFALLLWSYVINEVDPERTDMERNINVRIENIASLRENNLALISPTEVTTNVIVKGKNSAMRNLRREAIIARVDLSGYNAGEHTVPIVINTLDPGISVDRFDPKSVVFKIDENIKKKMTVEIVTEGNLKEDFILGKIKKSFDVEVSGAKTFVENIEKLTALVNIANRDESTVLPVKVVAYDKNGEELNNIKINPNTIDVEVPVLMTKTVPVKLKTYGFSNKVSENGVTIEPNAVSIKGNTAVLNKISEISTKPISLSDIEDGIADVKLNLPEGVSLVEHEAKFVVKFSVINNVLN</sequence>
<accession>A0ABU0AVY7</accession>
<dbReference type="Gene3D" id="2.170.120.30">
    <property type="match status" value="1"/>
</dbReference>
<organism evidence="1 2">
    <name type="scientific">Peptoniphilus koenoeneniae</name>
    <dbReference type="NCBI Taxonomy" id="507751"/>
    <lineage>
        <taxon>Bacteria</taxon>
        <taxon>Bacillati</taxon>
        <taxon>Bacillota</taxon>
        <taxon>Tissierellia</taxon>
        <taxon>Tissierellales</taxon>
        <taxon>Peptoniphilaceae</taxon>
        <taxon>Peptoniphilus</taxon>
    </lineage>
</organism>
<dbReference type="PANTHER" id="PTHR37804">
    <property type="entry name" value="CDAA REGULATORY PROTEIN CDAR"/>
    <property type="match status" value="1"/>
</dbReference>
<dbReference type="InterPro" id="IPR012505">
    <property type="entry name" value="YbbR"/>
</dbReference>
<gene>
    <name evidence="1" type="ORF">J2S72_000156</name>
</gene>
<evidence type="ECO:0000313" key="2">
    <source>
        <dbReference type="Proteomes" id="UP001236559"/>
    </source>
</evidence>
<name>A0ABU0AVY7_9FIRM</name>
<comment type="caution">
    <text evidence="1">The sequence shown here is derived from an EMBL/GenBank/DDBJ whole genome shotgun (WGS) entry which is preliminary data.</text>
</comment>
<protein>
    <submittedName>
        <fullName evidence="1">YbbR domain-containing protein</fullName>
    </submittedName>
</protein>
<dbReference type="Gene3D" id="2.170.120.40">
    <property type="entry name" value="YbbR-like domain"/>
    <property type="match status" value="2"/>
</dbReference>
<dbReference type="EMBL" id="JAUSTN010000001">
    <property type="protein sequence ID" value="MDQ0274160.1"/>
    <property type="molecule type" value="Genomic_DNA"/>
</dbReference>
<dbReference type="InterPro" id="IPR053154">
    <property type="entry name" value="c-di-AMP_regulator"/>
</dbReference>
<reference evidence="1 2" key="1">
    <citation type="submission" date="2023-07" db="EMBL/GenBank/DDBJ databases">
        <title>Genomic Encyclopedia of Type Strains, Phase IV (KMG-IV): sequencing the most valuable type-strain genomes for metagenomic binning, comparative biology and taxonomic classification.</title>
        <authorList>
            <person name="Goeker M."/>
        </authorList>
    </citation>
    <scope>NUCLEOTIDE SEQUENCE [LARGE SCALE GENOMIC DNA]</scope>
    <source>
        <strain evidence="1 2">DSM 22616</strain>
    </source>
</reference>
<dbReference type="PANTHER" id="PTHR37804:SF1">
    <property type="entry name" value="CDAA REGULATORY PROTEIN CDAR"/>
    <property type="match status" value="1"/>
</dbReference>
<dbReference type="Pfam" id="PF07949">
    <property type="entry name" value="YbbR"/>
    <property type="match status" value="3"/>
</dbReference>